<dbReference type="Proteomes" id="UP000198847">
    <property type="component" value="Unassembled WGS sequence"/>
</dbReference>
<protein>
    <submittedName>
        <fullName evidence="2">Stage II sporulation protein D</fullName>
    </submittedName>
</protein>
<feature type="domain" description="Sporulation stage II protein D amidase enhancer LytB N-terminal" evidence="1">
    <location>
        <begin position="83"/>
        <end position="172"/>
    </location>
</feature>
<reference evidence="2 3" key="1">
    <citation type="submission" date="2016-10" db="EMBL/GenBank/DDBJ databases">
        <authorList>
            <person name="de Groot N.N."/>
        </authorList>
    </citation>
    <scope>NUCLEOTIDE SEQUENCE [LARGE SCALE GENOMIC DNA]</scope>
    <source>
        <strain evidence="2 3">DSM 13305</strain>
    </source>
</reference>
<dbReference type="EMBL" id="FODY01000007">
    <property type="protein sequence ID" value="SEO93160.1"/>
    <property type="molecule type" value="Genomic_DNA"/>
</dbReference>
<sequence>MRNNQAFYTALLAVVLVTAATALFLRPPAAKPLERQPSAPTEHEFTPLQRDPLAVTLVPGANHFNVQKYQREPVVRVWMADKQTIETMPLETYLEGVIAKEMEPSWPLEALMVQAITSRTLTVNAIEAGTIKKLHNADVSTAKEELQAYSRERVNDTVREAVRLTRGQVLMYGDSLVYAIYSACNGQIAATKEESFPVEIPVPTPYFQPVRDNCFWNAPPEQQVWTVKIPAAEVARILGYQGNPADIKILERGPSGRILYIGAGNVKMYGADFRKQVGYDRLKSTLITDMAYDGKNFVFQGNGWGNGVGLCQWGAYTYVQQGWKAADILKYYYVGAHIETLWH</sequence>
<dbReference type="STRING" id="112903.SAMN04490178_10764"/>
<dbReference type="AlphaFoldDB" id="A0A1H8TQ51"/>
<dbReference type="NCBIfam" id="TIGR02669">
    <property type="entry name" value="SpoIID_LytB"/>
    <property type="match status" value="1"/>
</dbReference>
<dbReference type="InterPro" id="IPR013693">
    <property type="entry name" value="SpoIID/LytB_N"/>
</dbReference>
<dbReference type="Pfam" id="PF08486">
    <property type="entry name" value="SpoIID"/>
    <property type="match status" value="1"/>
</dbReference>
<evidence type="ECO:0000313" key="3">
    <source>
        <dbReference type="Proteomes" id="UP000198847"/>
    </source>
</evidence>
<evidence type="ECO:0000313" key="2">
    <source>
        <dbReference type="EMBL" id="SEO93160.1"/>
    </source>
</evidence>
<proteinExistence type="predicted"/>
<dbReference type="InterPro" id="IPR013486">
    <property type="entry name" value="SpoIID/LytB"/>
</dbReference>
<keyword evidence="3" id="KW-1185">Reference proteome</keyword>
<name>A0A1H8TQ51_9FIRM</name>
<accession>A0A1H8TQ51</accession>
<dbReference type="RefSeq" id="WP_091745460.1">
    <property type="nucleotide sequence ID" value="NZ_FODY01000007.1"/>
</dbReference>
<dbReference type="OrthoDB" id="9794671at2"/>
<evidence type="ECO:0000259" key="1">
    <source>
        <dbReference type="Pfam" id="PF08486"/>
    </source>
</evidence>
<dbReference type="GO" id="GO:0030435">
    <property type="term" value="P:sporulation resulting in formation of a cellular spore"/>
    <property type="evidence" value="ECO:0007669"/>
    <property type="project" value="InterPro"/>
</dbReference>
<gene>
    <name evidence="2" type="ORF">SAMN04490178_10764</name>
</gene>
<organism evidence="2 3">
    <name type="scientific">Propionispora vibrioides</name>
    <dbReference type="NCBI Taxonomy" id="112903"/>
    <lineage>
        <taxon>Bacteria</taxon>
        <taxon>Bacillati</taxon>
        <taxon>Bacillota</taxon>
        <taxon>Negativicutes</taxon>
        <taxon>Selenomonadales</taxon>
        <taxon>Sporomusaceae</taxon>
        <taxon>Propionispora</taxon>
    </lineage>
</organism>